<dbReference type="PROSITE" id="PS00138">
    <property type="entry name" value="SUBTILASE_SER"/>
    <property type="match status" value="1"/>
</dbReference>
<dbReference type="PANTHER" id="PTHR43399:SF4">
    <property type="entry name" value="CELL WALL-ASSOCIATED PROTEASE"/>
    <property type="match status" value="1"/>
</dbReference>
<evidence type="ECO:0000256" key="6">
    <source>
        <dbReference type="PROSITE-ProRule" id="PRU01240"/>
    </source>
</evidence>
<evidence type="ECO:0000256" key="8">
    <source>
        <dbReference type="SAM" id="MobiDB-lite"/>
    </source>
</evidence>
<dbReference type="KEGG" id="sfeu:IM697_22965"/>
<accession>A0A7M2SCB8</accession>
<dbReference type="InterPro" id="IPR000209">
    <property type="entry name" value="Peptidase_S8/S53_dom"/>
</dbReference>
<keyword evidence="4 6" id="KW-0720">Serine protease</keyword>
<dbReference type="InterPro" id="IPR051048">
    <property type="entry name" value="Peptidase_S8/S53_subtilisin"/>
</dbReference>
<dbReference type="PRINTS" id="PR00723">
    <property type="entry name" value="SUBTILISIN"/>
</dbReference>
<comment type="similarity">
    <text evidence="1 6 7">Belongs to the peptidase S8 family.</text>
</comment>
<dbReference type="InterPro" id="IPR034213">
    <property type="entry name" value="S8_Vpr-like"/>
</dbReference>
<evidence type="ECO:0000256" key="5">
    <source>
        <dbReference type="PIRSR" id="PIRSR615500-1"/>
    </source>
</evidence>
<feature type="region of interest" description="Disordered" evidence="8">
    <location>
        <begin position="1"/>
        <end position="20"/>
    </location>
</feature>
<dbReference type="InterPro" id="IPR022398">
    <property type="entry name" value="Peptidase_S8_His-AS"/>
</dbReference>
<evidence type="ECO:0000313" key="11">
    <source>
        <dbReference type="Proteomes" id="UP000594205"/>
    </source>
</evidence>
<dbReference type="GO" id="GO:0006508">
    <property type="term" value="P:proteolysis"/>
    <property type="evidence" value="ECO:0007669"/>
    <property type="project" value="UniProtKB-KW"/>
</dbReference>
<dbReference type="InterPro" id="IPR036852">
    <property type="entry name" value="Peptidase_S8/S53_dom_sf"/>
</dbReference>
<dbReference type="PIRSF" id="PIRSF037854">
    <property type="entry name" value="Dihydropyridine_esterase"/>
    <property type="match status" value="1"/>
</dbReference>
<evidence type="ECO:0000256" key="1">
    <source>
        <dbReference type="ARBA" id="ARBA00011073"/>
    </source>
</evidence>
<dbReference type="CDD" id="cd07474">
    <property type="entry name" value="Peptidases_S8_subtilisin_Vpr-like"/>
    <property type="match status" value="1"/>
</dbReference>
<feature type="active site" description="Charge relay system" evidence="5 6">
    <location>
        <position position="293"/>
    </location>
</feature>
<evidence type="ECO:0000256" key="4">
    <source>
        <dbReference type="ARBA" id="ARBA00022825"/>
    </source>
</evidence>
<keyword evidence="11" id="KW-1185">Reference proteome</keyword>
<dbReference type="SUPFAM" id="SSF52743">
    <property type="entry name" value="Subtilisin-like"/>
    <property type="match status" value="1"/>
</dbReference>
<feature type="domain" description="Peptidase S8/S53" evidence="9">
    <location>
        <begin position="252"/>
        <end position="518"/>
    </location>
</feature>
<evidence type="ECO:0000259" key="9">
    <source>
        <dbReference type="Pfam" id="PF00082"/>
    </source>
</evidence>
<evidence type="ECO:0000256" key="7">
    <source>
        <dbReference type="RuleBase" id="RU003355"/>
    </source>
</evidence>
<feature type="active site" description="Charge relay system" evidence="5 6">
    <location>
        <position position="472"/>
    </location>
</feature>
<dbReference type="InterPro" id="IPR023828">
    <property type="entry name" value="Peptidase_S8_Ser-AS"/>
</dbReference>
<feature type="region of interest" description="Disordered" evidence="8">
    <location>
        <begin position="657"/>
        <end position="685"/>
    </location>
</feature>
<evidence type="ECO:0000256" key="3">
    <source>
        <dbReference type="ARBA" id="ARBA00022801"/>
    </source>
</evidence>
<sequence length="1141" mass="118696">MRFKRPALGSSPQGPAPNGQVRRRYGAVAAAATAVALTAGMSGPAAYAGPKDATDTIAQSAERHDTTARPGSTRRVTLLTGDRVVVGAGGRVVGVEMAKGREKIPVEVSRHNSRTLAVPADAHPLIADGTLEQRLFDVGALDEAARHGSRKGALGVIVGYRGGAFAMKARVRSADAAQRPRSLKVLNADAVRVEPQDATKLWNTLTHVQRSGTRTAATGITRVWLDGIRKATLDKSVPQIGAPRAWAGGHDGKGVKIAVLDTGVDATHPDLTTQVIAQKNFSTSADSKDRDGHGTHVASTLAGTGAKSGGAFKGVAPGAKILSGKVLDDTGYGEDAGVLAGLEWAVGQGAQVVNFSLGGTDSPELDVLEAAVNRLSAEKDILFVAGSGNDGPRSGTVLSPGSADAALTVGAVDGDDKLADFSSIGPRIGDGAIKPDVTAPGVDITAAAAKGSDYATGAGEKPPGYVTISGTSMATPHVAGAAAILKQAHPGWTYAQLKAALIGSAKDGGYSAFQQGAGRIQVDKAVKQTVIAETPSVSFGTQSWPHGDDTPVTRQLTYRNLGKTDVTLKLAANAIDPGGRPAPAGFFTLPHTSVTVPAGGKASVDLTVNTRLGGTTDGGYSLYVTATGDGQTVRTAAGVDREVESYDVTVKYIGRDGEPAPATRTSSKLTGVSGPRKGYSASLTPDASGTARIRLAKGSYLLDTKINEGPVAPGSGGDWIVQPKLDITGETTVTIDARTTRPIDVTIQDATAKQAGVLSYYKIGSGYNEVEAGVFAQSMKNLRTAHLGPRASRDFVQQWVARWEKGAGSEYVTVSGGLVRKFATGYTKHFTAGQFATVKVGFGAAAPGRAGVVLASGFLPSTKVAMFAARPESRGLPLKRTLHLSTAEKARWVLGADQFESAEGVLPQIEYKHAVPQIYRPGRTYQETFGTGVIAPGPLGQNNGVLRDGNVMKFDQRIFTDGQGHPGLSVYSSTRTTLHRNGTKIAQTEDPMEGSVAYEVPAAAARYRLTTSFRRDARISAVSTRIDASWTFRSKKTSQETAMPLSSVRFRPALALDSTAPAGRIQTVPVTIEGAAAGNLKSLSVHASYDDGRTWKKLKVSDGKVSLKNPAKGKGIALRAAITDKQGNKSTVSVHNAYRGR</sequence>
<name>A0A7M2SCB8_9ACTN</name>
<dbReference type="Proteomes" id="UP000594205">
    <property type="component" value="Chromosome"/>
</dbReference>
<dbReference type="PROSITE" id="PS51892">
    <property type="entry name" value="SUBTILASE"/>
    <property type="match status" value="1"/>
</dbReference>
<keyword evidence="2 6" id="KW-0645">Protease</keyword>
<dbReference type="InterPro" id="IPR023827">
    <property type="entry name" value="Peptidase_S8_Asp-AS"/>
</dbReference>
<organism evidence="10 11">
    <name type="scientific">Streptomyces ferrugineus</name>
    <dbReference type="NCBI Taxonomy" id="1413221"/>
    <lineage>
        <taxon>Bacteria</taxon>
        <taxon>Bacillati</taxon>
        <taxon>Actinomycetota</taxon>
        <taxon>Actinomycetes</taxon>
        <taxon>Kitasatosporales</taxon>
        <taxon>Streptomycetaceae</taxon>
        <taxon>Streptomyces</taxon>
    </lineage>
</organism>
<dbReference type="Gene3D" id="3.40.50.200">
    <property type="entry name" value="Peptidase S8/S53 domain"/>
    <property type="match status" value="1"/>
</dbReference>
<reference evidence="10 11" key="1">
    <citation type="submission" date="2020-10" db="EMBL/GenBank/DDBJ databases">
        <title>Streptomyces ferrugineus complate genome analysis.</title>
        <authorList>
            <person name="Anwar N."/>
        </authorList>
    </citation>
    <scope>NUCLEOTIDE SEQUENCE [LARGE SCALE GENOMIC DNA]</scope>
    <source>
        <strain evidence="10 11">CCTCC AA2014009</strain>
    </source>
</reference>
<evidence type="ECO:0000256" key="2">
    <source>
        <dbReference type="ARBA" id="ARBA00022670"/>
    </source>
</evidence>
<evidence type="ECO:0000313" key="10">
    <source>
        <dbReference type="EMBL" id="QOV33128.1"/>
    </source>
</evidence>
<gene>
    <name evidence="10" type="ORF">IM697_22965</name>
</gene>
<feature type="active site" description="Charge relay system" evidence="5 6">
    <location>
        <position position="261"/>
    </location>
</feature>
<proteinExistence type="inferred from homology"/>
<dbReference type="PANTHER" id="PTHR43399">
    <property type="entry name" value="SUBTILISIN-RELATED"/>
    <property type="match status" value="1"/>
</dbReference>
<dbReference type="PROSITE" id="PS00137">
    <property type="entry name" value="SUBTILASE_HIS"/>
    <property type="match status" value="1"/>
</dbReference>
<dbReference type="PROSITE" id="PS00136">
    <property type="entry name" value="SUBTILASE_ASP"/>
    <property type="match status" value="1"/>
</dbReference>
<dbReference type="GO" id="GO:0004252">
    <property type="term" value="F:serine-type endopeptidase activity"/>
    <property type="evidence" value="ECO:0007669"/>
    <property type="project" value="UniProtKB-UniRule"/>
</dbReference>
<dbReference type="InterPro" id="IPR015500">
    <property type="entry name" value="Peptidase_S8_subtilisin-rel"/>
</dbReference>
<keyword evidence="3 6" id="KW-0378">Hydrolase</keyword>
<dbReference type="Pfam" id="PF00082">
    <property type="entry name" value="Peptidase_S8"/>
    <property type="match status" value="1"/>
</dbReference>
<dbReference type="InterPro" id="IPR017297">
    <property type="entry name" value="Peptidase_S8A_DPH-A"/>
</dbReference>
<protein>
    <submittedName>
        <fullName evidence="10">S8 family serine peptidase</fullName>
    </submittedName>
</protein>
<dbReference type="AlphaFoldDB" id="A0A7M2SCB8"/>
<dbReference type="EMBL" id="CP063373">
    <property type="protein sequence ID" value="QOV33128.1"/>
    <property type="molecule type" value="Genomic_DNA"/>
</dbReference>